<dbReference type="PANTHER" id="PTHR43649:SF33">
    <property type="entry name" value="POLYGALACTURONAN_RHAMNOGALACTURONAN-BINDING PROTEIN YTCQ"/>
    <property type="match status" value="1"/>
</dbReference>
<reference evidence="4 5" key="1">
    <citation type="submission" date="2024-09" db="EMBL/GenBank/DDBJ databases">
        <authorList>
            <person name="Sun Q."/>
            <person name="Mori K."/>
        </authorList>
    </citation>
    <scope>NUCLEOTIDE SEQUENCE [LARGE SCALE GENOMIC DNA]</scope>
    <source>
        <strain evidence="4 5">JCM 12520</strain>
    </source>
</reference>
<dbReference type="RefSeq" id="WP_344908781.1">
    <property type="nucleotide sequence ID" value="NZ_BAAAYO010000006.1"/>
</dbReference>
<comment type="caution">
    <text evidence="4">The sequence shown here is derived from an EMBL/GenBank/DDBJ whole genome shotgun (WGS) entry which is preliminary data.</text>
</comment>
<dbReference type="InterPro" id="IPR050490">
    <property type="entry name" value="Bact_solute-bd_prot1"/>
</dbReference>
<gene>
    <name evidence="4" type="ORF">ACFFNY_29385</name>
</gene>
<feature type="compositionally biased region" description="Basic and acidic residues" evidence="2">
    <location>
        <begin position="40"/>
        <end position="49"/>
    </location>
</feature>
<feature type="chain" id="PRO_5046044278" description="ABC transporter substrate-binding protein" evidence="3">
    <location>
        <begin position="26"/>
        <end position="546"/>
    </location>
</feature>
<evidence type="ECO:0000256" key="2">
    <source>
        <dbReference type="SAM" id="MobiDB-lite"/>
    </source>
</evidence>
<evidence type="ECO:0000256" key="1">
    <source>
        <dbReference type="ARBA" id="ARBA00022729"/>
    </source>
</evidence>
<protein>
    <recommendedName>
        <fullName evidence="6">ABC transporter substrate-binding protein</fullName>
    </recommendedName>
</protein>
<evidence type="ECO:0000313" key="5">
    <source>
        <dbReference type="Proteomes" id="UP001589619"/>
    </source>
</evidence>
<feature type="signal peptide" evidence="3">
    <location>
        <begin position="1"/>
        <end position="25"/>
    </location>
</feature>
<evidence type="ECO:0000256" key="3">
    <source>
        <dbReference type="SAM" id="SignalP"/>
    </source>
</evidence>
<keyword evidence="1 3" id="KW-0732">Signal</keyword>
<keyword evidence="5" id="KW-1185">Reference proteome</keyword>
<dbReference type="PROSITE" id="PS51257">
    <property type="entry name" value="PROKAR_LIPOPROTEIN"/>
    <property type="match status" value="1"/>
</dbReference>
<accession>A0ABV5W5E3</accession>
<dbReference type="EMBL" id="JBHMAG010000018">
    <property type="protein sequence ID" value="MFB9755713.1"/>
    <property type="molecule type" value="Genomic_DNA"/>
</dbReference>
<dbReference type="Gene3D" id="3.40.190.10">
    <property type="entry name" value="Periplasmic binding protein-like II"/>
    <property type="match status" value="3"/>
</dbReference>
<organism evidence="4 5">
    <name type="scientific">Paenibacillus hodogayensis</name>
    <dbReference type="NCBI Taxonomy" id="279208"/>
    <lineage>
        <taxon>Bacteria</taxon>
        <taxon>Bacillati</taxon>
        <taxon>Bacillota</taxon>
        <taxon>Bacilli</taxon>
        <taxon>Bacillales</taxon>
        <taxon>Paenibacillaceae</taxon>
        <taxon>Paenibacillus</taxon>
    </lineage>
</organism>
<feature type="region of interest" description="Disordered" evidence="2">
    <location>
        <begin position="29"/>
        <end position="49"/>
    </location>
</feature>
<proteinExistence type="predicted"/>
<evidence type="ECO:0000313" key="4">
    <source>
        <dbReference type="EMBL" id="MFB9755713.1"/>
    </source>
</evidence>
<dbReference type="PANTHER" id="PTHR43649">
    <property type="entry name" value="ARABINOSE-BINDING PROTEIN-RELATED"/>
    <property type="match status" value="1"/>
</dbReference>
<evidence type="ECO:0008006" key="6">
    <source>
        <dbReference type="Google" id="ProtNLM"/>
    </source>
</evidence>
<sequence length="546" mass="61013">MTKLLKGLAALSAVLAVALVFGSCARQEVKPAEETAQPPEPDKPAEPKEDKLSLHWMIAVPANGASLPAGGKDFIKKTIEDKFKVELKLDYMTMGDEFSAKLHESLKAGNGPDMFQADGSKSYSYMADGYAADLSPYVTPQTMPHYFQWVTSKELSRYQVHHTFKRAPVPFSKSYYGAYYVRKDWIDALNRKDPELKLKVPSTYDEMMAVMKAFTYNDPDGNGKHDTYGYTTTGSGMAIPNDMPQWYKHGMTPGFYIDGDNRLIDSGTNARTAQVLDDIREMMQQKIIDPDWFRNKAGEHINKVQQGKVGMFYSTIRDIAFDGSANSVQKKTREMTGNAAATFEAFHIAGDVPVTYAPLPGIPFMLNAKTPEAKARRTIEILDWLAGQEGWLLAHIGKENVHYRKEGNRITLLPEAIQKDIAANGNLTEVWGSVFSAKADDPAPIGLEIVDPRETDHDRAIVQVFKRQKLYELGTYVAPPPGMDIGAYRKQMRAMQAKTLFEDADSANWPSYLHNLLDNYNGRAIFTEYAKQISNALGRPVTFKAD</sequence>
<name>A0ABV5W5E3_9BACL</name>
<dbReference type="SUPFAM" id="SSF53850">
    <property type="entry name" value="Periplasmic binding protein-like II"/>
    <property type="match status" value="1"/>
</dbReference>
<dbReference type="Proteomes" id="UP001589619">
    <property type="component" value="Unassembled WGS sequence"/>
</dbReference>